<organism evidence="4 5">
    <name type="scientific">Zosterops lateralis melanops</name>
    <dbReference type="NCBI Taxonomy" id="1220523"/>
    <lineage>
        <taxon>Eukaryota</taxon>
        <taxon>Metazoa</taxon>
        <taxon>Chordata</taxon>
        <taxon>Craniata</taxon>
        <taxon>Vertebrata</taxon>
        <taxon>Euteleostomi</taxon>
        <taxon>Archelosauria</taxon>
        <taxon>Archosauria</taxon>
        <taxon>Dinosauria</taxon>
        <taxon>Saurischia</taxon>
        <taxon>Theropoda</taxon>
        <taxon>Coelurosauria</taxon>
        <taxon>Aves</taxon>
        <taxon>Neognathae</taxon>
        <taxon>Neoaves</taxon>
        <taxon>Telluraves</taxon>
        <taxon>Australaves</taxon>
        <taxon>Passeriformes</taxon>
        <taxon>Sylvioidea</taxon>
        <taxon>Zosteropidae</taxon>
        <taxon>Zosterops</taxon>
    </lineage>
</organism>
<feature type="transmembrane region" description="Helical" evidence="2">
    <location>
        <begin position="28"/>
        <end position="52"/>
    </location>
</feature>
<dbReference type="GO" id="GO:0005164">
    <property type="term" value="F:tumor necrosis factor receptor binding"/>
    <property type="evidence" value="ECO:0007669"/>
    <property type="project" value="InterPro"/>
</dbReference>
<evidence type="ECO:0000256" key="2">
    <source>
        <dbReference type="SAM" id="Phobius"/>
    </source>
</evidence>
<name>A0A8D2QQ02_ZOSLA</name>
<keyword evidence="2" id="KW-1133">Transmembrane helix</keyword>
<dbReference type="InterPro" id="IPR006052">
    <property type="entry name" value="TNF_dom"/>
</dbReference>
<dbReference type="Gene3D" id="2.60.120.40">
    <property type="match status" value="1"/>
</dbReference>
<keyword evidence="5" id="KW-1185">Reference proteome</keyword>
<keyword evidence="2" id="KW-0812">Transmembrane</keyword>
<sequence length="182" mass="20894">MTSTVEAPAMLEDGNAPKSRRSMRLRPAFYALMFVLIIISALVPIIFCLLSLNIINQHTILSVLSSVKESSTQKAGYLNWDWKLEHCNGMVQGLGEYLIIQQSGNYFIYAQLYREKTLNDSFTLVLYKDHQILLNQAMGHENGTINFARPFYLQEGDKLYCKKNDDVDIGLRNQTYWGLFKI</sequence>
<evidence type="ECO:0000313" key="4">
    <source>
        <dbReference type="Ensembl" id="ENSZLMP00000008363.1"/>
    </source>
</evidence>
<comment type="similarity">
    <text evidence="1">Belongs to the tumor necrosis factor family.</text>
</comment>
<accession>A0A8D2QQ02</accession>
<evidence type="ECO:0000256" key="1">
    <source>
        <dbReference type="ARBA" id="ARBA00008670"/>
    </source>
</evidence>
<keyword evidence="2" id="KW-0472">Membrane</keyword>
<reference evidence="4" key="1">
    <citation type="submission" date="2025-08" db="UniProtKB">
        <authorList>
            <consortium name="Ensembl"/>
        </authorList>
    </citation>
    <scope>IDENTIFICATION</scope>
</reference>
<dbReference type="GO" id="GO:0006955">
    <property type="term" value="P:immune response"/>
    <property type="evidence" value="ECO:0007669"/>
    <property type="project" value="InterPro"/>
</dbReference>
<dbReference type="AlphaFoldDB" id="A0A8D2QQ02"/>
<dbReference type="Proteomes" id="UP000694401">
    <property type="component" value="Unassembled WGS sequence"/>
</dbReference>
<dbReference type="GO" id="GO:0016020">
    <property type="term" value="C:membrane"/>
    <property type="evidence" value="ECO:0007669"/>
    <property type="project" value="InterPro"/>
</dbReference>
<reference evidence="4" key="2">
    <citation type="submission" date="2025-09" db="UniProtKB">
        <authorList>
            <consortium name="Ensembl"/>
        </authorList>
    </citation>
    <scope>IDENTIFICATION</scope>
</reference>
<dbReference type="InterPro" id="IPR008983">
    <property type="entry name" value="Tumour_necrosis_fac-like_dom"/>
</dbReference>
<dbReference type="Pfam" id="PF00229">
    <property type="entry name" value="TNF"/>
    <property type="match status" value="1"/>
</dbReference>
<dbReference type="Ensembl" id="ENSZLMT00000008596.1">
    <property type="protein sequence ID" value="ENSZLMP00000008363.1"/>
    <property type="gene ID" value="ENSZLMG00000005886.1"/>
</dbReference>
<feature type="domain" description="THD" evidence="3">
    <location>
        <begin position="55"/>
        <end position="182"/>
    </location>
</feature>
<protein>
    <recommendedName>
        <fullName evidence="3">THD domain-containing protein</fullName>
    </recommendedName>
</protein>
<proteinExistence type="inferred from homology"/>
<dbReference type="SUPFAM" id="SSF49842">
    <property type="entry name" value="TNF-like"/>
    <property type="match status" value="1"/>
</dbReference>
<evidence type="ECO:0000313" key="5">
    <source>
        <dbReference type="Proteomes" id="UP000694401"/>
    </source>
</evidence>
<evidence type="ECO:0000259" key="3">
    <source>
        <dbReference type="PROSITE" id="PS50049"/>
    </source>
</evidence>
<dbReference type="PROSITE" id="PS50049">
    <property type="entry name" value="THD_2"/>
    <property type="match status" value="1"/>
</dbReference>